<keyword evidence="2" id="KW-0472">Membrane</keyword>
<dbReference type="RefSeq" id="WP_014939198.1">
    <property type="nucleotide sequence ID" value="NC_018610.1"/>
</dbReference>
<dbReference type="SUPFAM" id="SSF46955">
    <property type="entry name" value="Putative DNA-binding domain"/>
    <property type="match status" value="1"/>
</dbReference>
<organism evidence="4 5">
    <name type="scientific">Lentilactobacillus buchneri subsp. silagei CD034</name>
    <dbReference type="NCBI Taxonomy" id="1071400"/>
    <lineage>
        <taxon>Bacteria</taxon>
        <taxon>Bacillati</taxon>
        <taxon>Bacillota</taxon>
        <taxon>Bacilli</taxon>
        <taxon>Lactobacillales</taxon>
        <taxon>Lactobacillaceae</taxon>
        <taxon>Lentilactobacillus</taxon>
        <taxon>Lentilactobacillus buchneri subsp. silagei</taxon>
    </lineage>
</organism>
<protein>
    <submittedName>
        <fullName evidence="4">Transcriptional regulator, MerR family</fullName>
    </submittedName>
</protein>
<evidence type="ECO:0000256" key="2">
    <source>
        <dbReference type="SAM" id="Phobius"/>
    </source>
</evidence>
<evidence type="ECO:0000313" key="5">
    <source>
        <dbReference type="Proteomes" id="UP000007332"/>
    </source>
</evidence>
<name>J9VXY0_LENBU</name>
<dbReference type="STRING" id="1071400.LBUCD034_0189"/>
<dbReference type="KEGG" id="lbn:LBUCD034_0189"/>
<dbReference type="Pfam" id="PF13411">
    <property type="entry name" value="MerR_1"/>
    <property type="match status" value="1"/>
</dbReference>
<sequence length="243" mass="28145">MSKYTTGELARLGGVSIRTIQYYDQKGILNPTTISDGGRRLYTDKELKTLRLILLLKSMGLSLTTIKDLLSEDNSTQVLSLMLKEQEKKIQHEMTMTADQLEMIRKVQDSLADYALISQPDLDGIENMMESKPKLTKFRWWMLTWGLMMDALEILAIAVWIITGNWVPAAIIFPVVIVMAIWIIREYYNKVEYICPNCHQHFKPSWRDFTFSKHTAKTRKLTCPNCGYRGFCVEVYDVKQTSR</sequence>
<dbReference type="HOGENOM" id="CLU_080961_0_0_9"/>
<dbReference type="Proteomes" id="UP000007332">
    <property type="component" value="Chromosome"/>
</dbReference>
<evidence type="ECO:0000256" key="1">
    <source>
        <dbReference type="ARBA" id="ARBA00023125"/>
    </source>
</evidence>
<keyword evidence="5" id="KW-1185">Reference proteome</keyword>
<accession>J9VXY0</accession>
<dbReference type="InterPro" id="IPR009061">
    <property type="entry name" value="DNA-bd_dom_put_sf"/>
</dbReference>
<dbReference type="SMART" id="SM00422">
    <property type="entry name" value="HTH_MERR"/>
    <property type="match status" value="1"/>
</dbReference>
<evidence type="ECO:0000313" key="4">
    <source>
        <dbReference type="EMBL" id="AFR99297.1"/>
    </source>
</evidence>
<gene>
    <name evidence="4" type="ORF">LBUCD034_0189</name>
</gene>
<dbReference type="CDD" id="cd01106">
    <property type="entry name" value="HTH_TipAL-Mta"/>
    <property type="match status" value="1"/>
</dbReference>
<feature type="domain" description="HTH merR-type" evidence="3">
    <location>
        <begin position="3"/>
        <end position="72"/>
    </location>
</feature>
<dbReference type="GO" id="GO:0003677">
    <property type="term" value="F:DNA binding"/>
    <property type="evidence" value="ECO:0007669"/>
    <property type="project" value="UniProtKB-KW"/>
</dbReference>
<proteinExistence type="predicted"/>
<evidence type="ECO:0000259" key="3">
    <source>
        <dbReference type="PROSITE" id="PS50937"/>
    </source>
</evidence>
<keyword evidence="2" id="KW-0812">Transmembrane</keyword>
<keyword evidence="2" id="KW-1133">Transmembrane helix</keyword>
<dbReference type="PRINTS" id="PR00040">
    <property type="entry name" value="HTHMERR"/>
</dbReference>
<dbReference type="Gene3D" id="2.20.28.30">
    <property type="entry name" value="RNA polymerase ii, chain L"/>
    <property type="match status" value="1"/>
</dbReference>
<dbReference type="eggNOG" id="COG0789">
    <property type="taxonomic scope" value="Bacteria"/>
</dbReference>
<dbReference type="PANTHER" id="PTHR30204">
    <property type="entry name" value="REDOX-CYCLING DRUG-SENSING TRANSCRIPTIONAL ACTIVATOR SOXR"/>
    <property type="match status" value="1"/>
</dbReference>
<reference evidence="4 5" key="1">
    <citation type="journal article" date="2012" name="J. Biotechnol.">
        <title>Insights into the completely annotated genome of Lactobacillus buchneri CD034, a strain isolated from stable grass silage.</title>
        <authorList>
            <person name="Heinl S."/>
            <person name="Wibberg D."/>
            <person name="Eikmeyer F."/>
            <person name="Szczepanowski R."/>
            <person name="Blom J."/>
            <person name="Linke B."/>
            <person name="Goesmann A."/>
            <person name="Grabherr R."/>
            <person name="Schwab H."/>
            <person name="Puhler A."/>
            <person name="Schluter A."/>
        </authorList>
    </citation>
    <scope>NUCLEOTIDE SEQUENCE [LARGE SCALE GENOMIC DNA]</scope>
    <source>
        <strain evidence="4 5">CD034</strain>
    </source>
</reference>
<dbReference type="InterPro" id="IPR047057">
    <property type="entry name" value="MerR_fam"/>
</dbReference>
<dbReference type="PROSITE" id="PS50937">
    <property type="entry name" value="HTH_MERR_2"/>
    <property type="match status" value="1"/>
</dbReference>
<feature type="transmembrane region" description="Helical" evidence="2">
    <location>
        <begin position="166"/>
        <end position="184"/>
    </location>
</feature>
<dbReference type="PANTHER" id="PTHR30204:SF96">
    <property type="entry name" value="CHROMOSOME-ANCHORING PROTEIN RACA"/>
    <property type="match status" value="1"/>
</dbReference>
<dbReference type="EMBL" id="CP003043">
    <property type="protein sequence ID" value="AFR99297.1"/>
    <property type="molecule type" value="Genomic_DNA"/>
</dbReference>
<dbReference type="GO" id="GO:0003700">
    <property type="term" value="F:DNA-binding transcription factor activity"/>
    <property type="evidence" value="ECO:0007669"/>
    <property type="project" value="InterPro"/>
</dbReference>
<dbReference type="Gene3D" id="1.10.1660.10">
    <property type="match status" value="1"/>
</dbReference>
<dbReference type="OrthoDB" id="1894615at2"/>
<feature type="transmembrane region" description="Helical" evidence="2">
    <location>
        <begin position="138"/>
        <end position="160"/>
    </location>
</feature>
<dbReference type="PATRIC" id="fig|1071400.3.peg.184"/>
<dbReference type="AlphaFoldDB" id="J9VXY0"/>
<dbReference type="InterPro" id="IPR000551">
    <property type="entry name" value="MerR-type_HTH_dom"/>
</dbReference>
<keyword evidence="1" id="KW-0238">DNA-binding</keyword>